<proteinExistence type="predicted"/>
<gene>
    <name evidence="2" type="ORF">M6B38_383535</name>
</gene>
<comment type="caution">
    <text evidence="2">The sequence shown here is derived from an EMBL/GenBank/DDBJ whole genome shotgun (WGS) entry which is preliminary data.</text>
</comment>
<dbReference type="Proteomes" id="UP001140949">
    <property type="component" value="Unassembled WGS sequence"/>
</dbReference>
<evidence type="ECO:0000259" key="1">
    <source>
        <dbReference type="Pfam" id="PF10536"/>
    </source>
</evidence>
<organism evidence="2 3">
    <name type="scientific">Iris pallida</name>
    <name type="common">Sweet iris</name>
    <dbReference type="NCBI Taxonomy" id="29817"/>
    <lineage>
        <taxon>Eukaryota</taxon>
        <taxon>Viridiplantae</taxon>
        <taxon>Streptophyta</taxon>
        <taxon>Embryophyta</taxon>
        <taxon>Tracheophyta</taxon>
        <taxon>Spermatophyta</taxon>
        <taxon>Magnoliopsida</taxon>
        <taxon>Liliopsida</taxon>
        <taxon>Asparagales</taxon>
        <taxon>Iridaceae</taxon>
        <taxon>Iridoideae</taxon>
        <taxon>Irideae</taxon>
        <taxon>Iris</taxon>
    </lineage>
</organism>
<dbReference type="AlphaFoldDB" id="A0AAX6G524"/>
<dbReference type="PANTHER" id="PTHR46033">
    <property type="entry name" value="PROTEIN MAIN-LIKE 2"/>
    <property type="match status" value="1"/>
</dbReference>
<feature type="domain" description="Aminotransferase-like plant mobile" evidence="1">
    <location>
        <begin position="77"/>
        <end position="419"/>
    </location>
</feature>
<dbReference type="EMBL" id="JANAVB010022937">
    <property type="protein sequence ID" value="KAJ6823418.1"/>
    <property type="molecule type" value="Genomic_DNA"/>
</dbReference>
<dbReference type="InterPro" id="IPR019557">
    <property type="entry name" value="AminoTfrase-like_pln_mobile"/>
</dbReference>
<name>A0AAX6G524_IRIPA</name>
<dbReference type="GO" id="GO:0010073">
    <property type="term" value="P:meristem maintenance"/>
    <property type="evidence" value="ECO:0007669"/>
    <property type="project" value="InterPro"/>
</dbReference>
<reference evidence="2" key="2">
    <citation type="submission" date="2023-04" db="EMBL/GenBank/DDBJ databases">
        <authorList>
            <person name="Bruccoleri R.E."/>
            <person name="Oakeley E.J."/>
            <person name="Faust A.-M."/>
            <person name="Dessus-Babus S."/>
            <person name="Altorfer M."/>
            <person name="Burckhardt D."/>
            <person name="Oertli M."/>
            <person name="Naumann U."/>
            <person name="Petersen F."/>
            <person name="Wong J."/>
        </authorList>
    </citation>
    <scope>NUCLEOTIDE SEQUENCE</scope>
    <source>
        <strain evidence="2">GSM-AAB239-AS_SAM_17_03QT</strain>
        <tissue evidence="2">Leaf</tissue>
    </source>
</reference>
<evidence type="ECO:0000313" key="3">
    <source>
        <dbReference type="Proteomes" id="UP001140949"/>
    </source>
</evidence>
<reference evidence="2" key="1">
    <citation type="journal article" date="2023" name="GigaByte">
        <title>Genome assembly of the bearded iris, Iris pallida Lam.</title>
        <authorList>
            <person name="Bruccoleri R.E."/>
            <person name="Oakeley E.J."/>
            <person name="Faust A.M.E."/>
            <person name="Altorfer M."/>
            <person name="Dessus-Babus S."/>
            <person name="Burckhardt D."/>
            <person name="Oertli M."/>
            <person name="Naumann U."/>
            <person name="Petersen F."/>
            <person name="Wong J."/>
        </authorList>
    </citation>
    <scope>NUCLEOTIDE SEQUENCE</scope>
    <source>
        <strain evidence="2">GSM-AAB239-AS_SAM_17_03QT</strain>
    </source>
</reference>
<dbReference type="PANTHER" id="PTHR46033:SF8">
    <property type="entry name" value="PROTEIN MAINTENANCE OF MERISTEMS-LIKE"/>
    <property type="match status" value="1"/>
</dbReference>
<dbReference type="InterPro" id="IPR044824">
    <property type="entry name" value="MAIN-like"/>
</dbReference>
<sequence>MEHQNDGRIPGGPTTQREIEERKSHVSELVFTGKLYDYPLEARLRKHGQWRHVKNDVEGRKWELISEQKDLVESFGFNYIDQIEFMQHDRDLLFSLAERWWPQRNTFQLPVGETTVTLWDVAKILGLPITGHPIYFTDRSDPNVLIRRYLGLSGPTGPGQKGRSDVSVSWLRSNFMFLDRTSDAPVVVDENRIVCCTRAYLLAMCGSVLFPNGTGCKVSVRLLPFFENLKQKTPHAWGAAVLSFLYTCLTEFVKTTSNTCNTNLTGCMLLLQVWSYEHFAIGRPVTYISRETGIFPVAKRWTVDEVDQAHCRTQVAPIYRSQFDSVEHMEVTWMPYIIRLDAPNMQRTSYSYSMHGYYIIYDYRTMYHPADRVLRQFGMVQIIPNDPLPSSYAVAQAQARVNSLLPGWESRLEYYSVGNLSRQVQTPNDWLGEFAYRSWWGAPRVCNRDYRFEEPRFTNRAIDDTSMHIIINRLTDFVSFILSNVNFNILLNLIYLIKYILQTFSISGTFLVF</sequence>
<evidence type="ECO:0000313" key="2">
    <source>
        <dbReference type="EMBL" id="KAJ6823418.1"/>
    </source>
</evidence>
<protein>
    <submittedName>
        <fullName evidence="2">Serine/threonine-protein phosphatase 7 long form-like protein</fullName>
    </submittedName>
</protein>
<accession>A0AAX6G524</accession>
<keyword evidence="3" id="KW-1185">Reference proteome</keyword>
<dbReference type="Pfam" id="PF10536">
    <property type="entry name" value="PMD"/>
    <property type="match status" value="1"/>
</dbReference>